<accession>A0A1M7LYL2</accession>
<dbReference type="AlphaFoldDB" id="A0A1M7LYL2"/>
<evidence type="ECO:0000313" key="1">
    <source>
        <dbReference type="EMBL" id="SHM83427.1"/>
    </source>
</evidence>
<dbReference type="EMBL" id="FRBI01000015">
    <property type="protein sequence ID" value="SHM83427.1"/>
    <property type="molecule type" value="Genomic_DNA"/>
</dbReference>
<dbReference type="Proteomes" id="UP000184111">
    <property type="component" value="Unassembled WGS sequence"/>
</dbReference>
<reference evidence="1 2" key="1">
    <citation type="submission" date="2016-11" db="EMBL/GenBank/DDBJ databases">
        <authorList>
            <person name="Jaros S."/>
            <person name="Januszkiewicz K."/>
            <person name="Wedrychowicz H."/>
        </authorList>
    </citation>
    <scope>NUCLEOTIDE SEQUENCE [LARGE SCALE GENOMIC DNA]</scope>
    <source>
        <strain evidence="1 2">CGMCC 4.2025</strain>
    </source>
</reference>
<dbReference type="RefSeq" id="WP_143172544.1">
    <property type="nucleotide sequence ID" value="NZ_FRBI01000015.1"/>
</dbReference>
<dbReference type="OrthoDB" id="4537544at2"/>
<proteinExistence type="predicted"/>
<protein>
    <submittedName>
        <fullName evidence="1">Uncharacterized protein</fullName>
    </submittedName>
</protein>
<sequence>MAEQLSESLQRYAASLRRQLTYYPVEGPWQERAYWDPVPTARRYTTTMGIGRWEERSWLNVPGPFYTGETDDGRNGPYYLPEHVLSSDCGYEFVHRQPANPREVAALTSHMVSTATPDTWRADLRTIYGATCSG</sequence>
<name>A0A1M7LYL2_9ACTN</name>
<gene>
    <name evidence="1" type="ORF">SAMN05216499_11514</name>
</gene>
<organism evidence="1 2">
    <name type="scientific">Actinacidiphila paucisporea</name>
    <dbReference type="NCBI Taxonomy" id="310782"/>
    <lineage>
        <taxon>Bacteria</taxon>
        <taxon>Bacillati</taxon>
        <taxon>Actinomycetota</taxon>
        <taxon>Actinomycetes</taxon>
        <taxon>Kitasatosporales</taxon>
        <taxon>Streptomycetaceae</taxon>
        <taxon>Actinacidiphila</taxon>
    </lineage>
</organism>
<keyword evidence="2" id="KW-1185">Reference proteome</keyword>
<evidence type="ECO:0000313" key="2">
    <source>
        <dbReference type="Proteomes" id="UP000184111"/>
    </source>
</evidence>